<name>A0A8J3IKG6_9CHLR</name>
<dbReference type="SUPFAM" id="SSF57774">
    <property type="entry name" value="Microbial and mitochondrial ADK, insert 'zinc finger' domain"/>
    <property type="match status" value="1"/>
</dbReference>
<evidence type="ECO:0000313" key="10">
    <source>
        <dbReference type="EMBL" id="GHO94093.1"/>
    </source>
</evidence>
<dbReference type="AlphaFoldDB" id="A0A8J3IKG6"/>
<evidence type="ECO:0000256" key="5">
    <source>
        <dbReference type="ARBA" id="ARBA00022840"/>
    </source>
</evidence>
<dbReference type="FunFam" id="3.40.50.300:FF:000106">
    <property type="entry name" value="Adenylate kinase mitochondrial"/>
    <property type="match status" value="1"/>
</dbReference>
<dbReference type="Proteomes" id="UP000597444">
    <property type="component" value="Unassembled WGS sequence"/>
</dbReference>
<dbReference type="RefSeq" id="WP_220204851.1">
    <property type="nucleotide sequence ID" value="NZ_BNJK01000001.1"/>
</dbReference>
<dbReference type="PROSITE" id="PS00113">
    <property type="entry name" value="ADENYLATE_KINASE"/>
    <property type="match status" value="1"/>
</dbReference>
<dbReference type="Pfam" id="PF00406">
    <property type="entry name" value="ADK"/>
    <property type="match status" value="1"/>
</dbReference>
<comment type="subunit">
    <text evidence="6 8">Monomer.</text>
</comment>
<dbReference type="HAMAP" id="MF_00235">
    <property type="entry name" value="Adenylate_kinase_Adk"/>
    <property type="match status" value="1"/>
</dbReference>
<dbReference type="InterPro" id="IPR000850">
    <property type="entry name" value="Adenylat/UMP-CMP_kin"/>
</dbReference>
<dbReference type="EMBL" id="BNJK01000001">
    <property type="protein sequence ID" value="GHO94093.1"/>
    <property type="molecule type" value="Genomic_DNA"/>
</dbReference>
<dbReference type="GO" id="GO:0005737">
    <property type="term" value="C:cytoplasm"/>
    <property type="evidence" value="ECO:0007669"/>
    <property type="project" value="UniProtKB-SubCell"/>
</dbReference>
<evidence type="ECO:0000256" key="8">
    <source>
        <dbReference type="RuleBase" id="RU003331"/>
    </source>
</evidence>
<dbReference type="InterPro" id="IPR033690">
    <property type="entry name" value="Adenylat_kinase_CS"/>
</dbReference>
<accession>A0A8J3IKG6</accession>
<evidence type="ECO:0000256" key="1">
    <source>
        <dbReference type="ARBA" id="ARBA00022679"/>
    </source>
</evidence>
<feature type="binding site" evidence="6">
    <location>
        <begin position="136"/>
        <end position="137"/>
    </location>
    <ligand>
        <name>ATP</name>
        <dbReference type="ChEBI" id="CHEBI:30616"/>
    </ligand>
</feature>
<dbReference type="EC" id="2.7.4.3" evidence="6 8"/>
<comment type="domain">
    <text evidence="6">Consists of three domains, a large central CORE domain and two small peripheral domains, NMPbind and LID, which undergo movements during catalysis. The LID domain closes over the site of phosphoryl transfer upon ATP binding. Assembling and dissambling the active center during each catalytic cycle provides an effective means to prevent ATP hydrolysis.</text>
</comment>
<evidence type="ECO:0000256" key="4">
    <source>
        <dbReference type="ARBA" id="ARBA00022777"/>
    </source>
</evidence>
<evidence type="ECO:0000256" key="2">
    <source>
        <dbReference type="ARBA" id="ARBA00022727"/>
    </source>
</evidence>
<keyword evidence="3 6" id="KW-0547">Nucleotide-binding</keyword>
<dbReference type="NCBIfam" id="TIGR01351">
    <property type="entry name" value="adk"/>
    <property type="match status" value="1"/>
</dbReference>
<feature type="domain" description="Adenylate kinase active site lid" evidence="9">
    <location>
        <begin position="127"/>
        <end position="162"/>
    </location>
</feature>
<dbReference type="GO" id="GO:0044209">
    <property type="term" value="P:AMP salvage"/>
    <property type="evidence" value="ECO:0007669"/>
    <property type="project" value="UniProtKB-UniRule"/>
</dbReference>
<dbReference type="InterPro" id="IPR036193">
    <property type="entry name" value="ADK_active_lid_dom_sf"/>
</dbReference>
<keyword evidence="1 6" id="KW-0808">Transferase</keyword>
<sequence>MNIILIGAQGSGKGTQAEKLSEALGICHVASGDLFRKALSEQTALGLKAKTYMDKGELVPDDITVAMILERLTELRSEPGFLLDGFPRTIAQAQVLDQELERVGERIHQAIYLEVPREALLKRLSGRYICRAHQHIYNIHSLPPKISGICDLDGSPLYQRADDTGEAVQKRLDIFFNETIHLLDCYRRQNKLIVVNGNQDIGQVHRQLLSIISVPVGMKGINELRPWQIPHTPIIPPLQ</sequence>
<organism evidence="10 11">
    <name type="scientific">Reticulibacter mediterranei</name>
    <dbReference type="NCBI Taxonomy" id="2778369"/>
    <lineage>
        <taxon>Bacteria</taxon>
        <taxon>Bacillati</taxon>
        <taxon>Chloroflexota</taxon>
        <taxon>Ktedonobacteria</taxon>
        <taxon>Ktedonobacterales</taxon>
        <taxon>Reticulibacteraceae</taxon>
        <taxon>Reticulibacter</taxon>
    </lineage>
</organism>
<feature type="binding site" evidence="6">
    <location>
        <position position="31"/>
    </location>
    <ligand>
        <name>AMP</name>
        <dbReference type="ChEBI" id="CHEBI:456215"/>
    </ligand>
</feature>
<dbReference type="InterPro" id="IPR007862">
    <property type="entry name" value="Adenylate_kinase_lid-dom"/>
</dbReference>
<feature type="binding site" evidence="6">
    <location>
        <position position="36"/>
    </location>
    <ligand>
        <name>AMP</name>
        <dbReference type="ChEBI" id="CHEBI:456215"/>
    </ligand>
</feature>
<dbReference type="NCBIfam" id="NF001380">
    <property type="entry name" value="PRK00279.1-2"/>
    <property type="match status" value="1"/>
</dbReference>
<dbReference type="SUPFAM" id="SSF52540">
    <property type="entry name" value="P-loop containing nucleoside triphosphate hydrolases"/>
    <property type="match status" value="1"/>
</dbReference>
<dbReference type="InterPro" id="IPR027417">
    <property type="entry name" value="P-loop_NTPase"/>
</dbReference>
<dbReference type="UniPathway" id="UPA00588">
    <property type="reaction ID" value="UER00649"/>
</dbReference>
<feature type="binding site" evidence="6">
    <location>
        <position position="160"/>
    </location>
    <ligand>
        <name>AMP</name>
        <dbReference type="ChEBI" id="CHEBI:456215"/>
    </ligand>
</feature>
<comment type="pathway">
    <text evidence="6">Purine metabolism; AMP biosynthesis via salvage pathway; AMP from ADP: step 1/1.</text>
</comment>
<proteinExistence type="inferred from homology"/>
<dbReference type="GO" id="GO:0004017">
    <property type="term" value="F:AMP kinase activity"/>
    <property type="evidence" value="ECO:0007669"/>
    <property type="project" value="UniProtKB-UniRule"/>
</dbReference>
<evidence type="ECO:0000256" key="6">
    <source>
        <dbReference type="HAMAP-Rule" id="MF_00235"/>
    </source>
</evidence>
<comment type="caution">
    <text evidence="6">Lacks conserved residue(s) required for the propagation of feature annotation.</text>
</comment>
<feature type="binding site" evidence="6">
    <location>
        <begin position="85"/>
        <end position="88"/>
    </location>
    <ligand>
        <name>AMP</name>
        <dbReference type="ChEBI" id="CHEBI:456215"/>
    </ligand>
</feature>
<dbReference type="PRINTS" id="PR00094">
    <property type="entry name" value="ADENYLTKNASE"/>
</dbReference>
<dbReference type="Gene3D" id="3.40.50.300">
    <property type="entry name" value="P-loop containing nucleotide triphosphate hydrolases"/>
    <property type="match status" value="1"/>
</dbReference>
<feature type="binding site" evidence="6">
    <location>
        <position position="199"/>
    </location>
    <ligand>
        <name>ATP</name>
        <dbReference type="ChEBI" id="CHEBI:30616"/>
    </ligand>
</feature>
<dbReference type="InterPro" id="IPR006259">
    <property type="entry name" value="Adenyl_kin_sub"/>
</dbReference>
<dbReference type="Pfam" id="PF05191">
    <property type="entry name" value="ADK_lid"/>
    <property type="match status" value="1"/>
</dbReference>
<protein>
    <recommendedName>
        <fullName evidence="6 8">Adenylate kinase</fullName>
        <shortName evidence="6">AK</shortName>
        <ecNumber evidence="6 8">2.7.4.3</ecNumber>
    </recommendedName>
    <alternativeName>
        <fullName evidence="6">ATP-AMP transphosphorylase</fullName>
    </alternativeName>
    <alternativeName>
        <fullName evidence="6">ATP:AMP phosphotransferase</fullName>
    </alternativeName>
    <alternativeName>
        <fullName evidence="6">Adenylate monophosphate kinase</fullName>
    </alternativeName>
</protein>
<comment type="subcellular location">
    <subcellularLocation>
        <location evidence="6 8">Cytoplasm</location>
    </subcellularLocation>
</comment>
<dbReference type="CDD" id="cd01428">
    <property type="entry name" value="ADK"/>
    <property type="match status" value="1"/>
</dbReference>
<comment type="caution">
    <text evidence="10">The sequence shown here is derived from an EMBL/GenBank/DDBJ whole genome shotgun (WGS) entry which is preliminary data.</text>
</comment>
<keyword evidence="11" id="KW-1185">Reference proteome</keyword>
<comment type="catalytic activity">
    <reaction evidence="6 8">
        <text>AMP + ATP = 2 ADP</text>
        <dbReference type="Rhea" id="RHEA:12973"/>
        <dbReference type="ChEBI" id="CHEBI:30616"/>
        <dbReference type="ChEBI" id="CHEBI:456215"/>
        <dbReference type="ChEBI" id="CHEBI:456216"/>
        <dbReference type="EC" id="2.7.4.3"/>
    </reaction>
</comment>
<feature type="region of interest" description="NMP" evidence="6">
    <location>
        <begin position="30"/>
        <end position="59"/>
    </location>
</feature>
<keyword evidence="5 6" id="KW-0067">ATP-binding</keyword>
<evidence type="ECO:0000313" key="11">
    <source>
        <dbReference type="Proteomes" id="UP000597444"/>
    </source>
</evidence>
<keyword evidence="6" id="KW-0963">Cytoplasm</keyword>
<feature type="binding site" evidence="6">
    <location>
        <position position="127"/>
    </location>
    <ligand>
        <name>ATP</name>
        <dbReference type="ChEBI" id="CHEBI:30616"/>
    </ligand>
</feature>
<feature type="binding site" evidence="6">
    <location>
        <begin position="57"/>
        <end position="59"/>
    </location>
    <ligand>
        <name>AMP</name>
        <dbReference type="ChEBI" id="CHEBI:456215"/>
    </ligand>
</feature>
<dbReference type="GO" id="GO:0005524">
    <property type="term" value="F:ATP binding"/>
    <property type="evidence" value="ECO:0007669"/>
    <property type="project" value="UniProtKB-UniRule"/>
</dbReference>
<dbReference type="NCBIfam" id="NF001381">
    <property type="entry name" value="PRK00279.1-3"/>
    <property type="match status" value="1"/>
</dbReference>
<evidence type="ECO:0000259" key="9">
    <source>
        <dbReference type="Pfam" id="PF05191"/>
    </source>
</evidence>
<comment type="function">
    <text evidence="6">Catalyzes the reversible transfer of the terminal phosphate group between ATP and AMP. Plays an important role in cellular energy homeostasis and in adenine nucleotide metabolism.</text>
</comment>
<gene>
    <name evidence="10" type="primary">adk_3</name>
    <name evidence="6" type="synonym">adk</name>
    <name evidence="10" type="ORF">KSF_041410</name>
</gene>
<feature type="region of interest" description="LID" evidence="6">
    <location>
        <begin position="126"/>
        <end position="163"/>
    </location>
</feature>
<reference evidence="10" key="1">
    <citation type="submission" date="2020-10" db="EMBL/GenBank/DDBJ databases">
        <title>Taxonomic study of unclassified bacteria belonging to the class Ktedonobacteria.</title>
        <authorList>
            <person name="Yabe S."/>
            <person name="Wang C.M."/>
            <person name="Zheng Y."/>
            <person name="Sakai Y."/>
            <person name="Cavaletti L."/>
            <person name="Monciardini P."/>
            <person name="Donadio S."/>
        </authorList>
    </citation>
    <scope>NUCLEOTIDE SEQUENCE</scope>
    <source>
        <strain evidence="10">ID150040</strain>
    </source>
</reference>
<feature type="binding site" evidence="6">
    <location>
        <begin position="10"/>
        <end position="15"/>
    </location>
    <ligand>
        <name>ATP</name>
        <dbReference type="ChEBI" id="CHEBI:30616"/>
    </ligand>
</feature>
<dbReference type="PANTHER" id="PTHR23359">
    <property type="entry name" value="NUCLEOTIDE KINASE"/>
    <property type="match status" value="1"/>
</dbReference>
<feature type="binding site" evidence="6">
    <location>
        <position position="92"/>
    </location>
    <ligand>
        <name>AMP</name>
        <dbReference type="ChEBI" id="CHEBI:456215"/>
    </ligand>
</feature>
<comment type="similarity">
    <text evidence="6 7">Belongs to the adenylate kinase family.</text>
</comment>
<evidence type="ECO:0000256" key="3">
    <source>
        <dbReference type="ARBA" id="ARBA00022741"/>
    </source>
</evidence>
<feature type="binding site" evidence="6">
    <location>
        <position position="171"/>
    </location>
    <ligand>
        <name>AMP</name>
        <dbReference type="ChEBI" id="CHEBI:456215"/>
    </ligand>
</feature>
<keyword evidence="4 6" id="KW-0418">Kinase</keyword>
<keyword evidence="2 6" id="KW-0545">Nucleotide biosynthesis</keyword>
<evidence type="ECO:0000256" key="7">
    <source>
        <dbReference type="RuleBase" id="RU003330"/>
    </source>
</evidence>